<organism evidence="1 2">
    <name type="scientific">Candidatus Gottesmanbacteria bacterium RIFCSPLOWO2_01_FULL_42_22</name>
    <dbReference type="NCBI Taxonomy" id="1798391"/>
    <lineage>
        <taxon>Bacteria</taxon>
        <taxon>Candidatus Gottesmaniibacteriota</taxon>
    </lineage>
</organism>
<reference evidence="1 2" key="1">
    <citation type="journal article" date="2016" name="Nat. Commun.">
        <title>Thousands of microbial genomes shed light on interconnected biogeochemical processes in an aquifer system.</title>
        <authorList>
            <person name="Anantharaman K."/>
            <person name="Brown C.T."/>
            <person name="Hug L.A."/>
            <person name="Sharon I."/>
            <person name="Castelle C.J."/>
            <person name="Probst A.J."/>
            <person name="Thomas B.C."/>
            <person name="Singh A."/>
            <person name="Wilkins M.J."/>
            <person name="Karaoz U."/>
            <person name="Brodie E.L."/>
            <person name="Williams K.H."/>
            <person name="Hubbard S.S."/>
            <person name="Banfield J.F."/>
        </authorList>
    </citation>
    <scope>NUCLEOTIDE SEQUENCE [LARGE SCALE GENOMIC DNA]</scope>
</reference>
<sequence length="63" mass="7187">MNATLFLKPYRNVWFYHAAWHQTVLQDSQGVYLFPRFDPGGTGTAANPGTIFIWNKMKKLAGL</sequence>
<gene>
    <name evidence="1" type="ORF">A2968_04270</name>
</gene>
<dbReference type="AlphaFoldDB" id="A0A1F6BHE8"/>
<comment type="caution">
    <text evidence="1">The sequence shown here is derived from an EMBL/GenBank/DDBJ whole genome shotgun (WGS) entry which is preliminary data.</text>
</comment>
<accession>A0A1F6BHE8</accession>
<name>A0A1F6BHE8_9BACT</name>
<evidence type="ECO:0000313" key="1">
    <source>
        <dbReference type="EMBL" id="OGG36243.1"/>
    </source>
</evidence>
<evidence type="ECO:0000313" key="2">
    <source>
        <dbReference type="Proteomes" id="UP000176228"/>
    </source>
</evidence>
<dbReference type="Proteomes" id="UP000176228">
    <property type="component" value="Unassembled WGS sequence"/>
</dbReference>
<dbReference type="EMBL" id="MFJU01000019">
    <property type="protein sequence ID" value="OGG36243.1"/>
    <property type="molecule type" value="Genomic_DNA"/>
</dbReference>
<protein>
    <submittedName>
        <fullName evidence="1">Uncharacterized protein</fullName>
    </submittedName>
</protein>
<proteinExistence type="predicted"/>